<protein>
    <submittedName>
        <fullName evidence="2">NAD(P)/FAD-dependent oxidoreductase</fullName>
        <ecNumber evidence="2">1.-.-.-</ecNumber>
    </submittedName>
</protein>
<name>A0ABU3CBX1_9FLAO</name>
<reference evidence="2 3" key="1">
    <citation type="submission" date="2023-09" db="EMBL/GenBank/DDBJ databases">
        <authorList>
            <person name="Rey-Velasco X."/>
        </authorList>
    </citation>
    <scope>NUCLEOTIDE SEQUENCE [LARGE SCALE GENOMIC DNA]</scope>
    <source>
        <strain evidence="2 3">F363</strain>
    </source>
</reference>
<accession>A0ABU3CBX1</accession>
<dbReference type="Proteomes" id="UP001262889">
    <property type="component" value="Unassembled WGS sequence"/>
</dbReference>
<dbReference type="GO" id="GO:0016491">
    <property type="term" value="F:oxidoreductase activity"/>
    <property type="evidence" value="ECO:0007669"/>
    <property type="project" value="UniProtKB-KW"/>
</dbReference>
<dbReference type="EMBL" id="JAVRHQ010000016">
    <property type="protein sequence ID" value="MDT0643768.1"/>
    <property type="molecule type" value="Genomic_DNA"/>
</dbReference>
<dbReference type="Pfam" id="PF01593">
    <property type="entry name" value="Amino_oxidase"/>
    <property type="match status" value="1"/>
</dbReference>
<gene>
    <name evidence="2" type="ORF">RM553_13075</name>
</gene>
<keyword evidence="2" id="KW-0560">Oxidoreductase</keyword>
<dbReference type="Gene3D" id="3.50.50.60">
    <property type="entry name" value="FAD/NAD(P)-binding domain"/>
    <property type="match status" value="1"/>
</dbReference>
<evidence type="ECO:0000313" key="3">
    <source>
        <dbReference type="Proteomes" id="UP001262889"/>
    </source>
</evidence>
<keyword evidence="3" id="KW-1185">Reference proteome</keyword>
<feature type="domain" description="Amine oxidase" evidence="1">
    <location>
        <begin position="15"/>
        <end position="405"/>
    </location>
</feature>
<dbReference type="InterPro" id="IPR002937">
    <property type="entry name" value="Amino_oxidase"/>
</dbReference>
<dbReference type="EC" id="1.-.-.-" evidence="2"/>
<dbReference type="RefSeq" id="WP_311535387.1">
    <property type="nucleotide sequence ID" value="NZ_JAVRHQ010000016.1"/>
</dbReference>
<proteinExistence type="predicted"/>
<dbReference type="InterPro" id="IPR036188">
    <property type="entry name" value="FAD/NAD-bd_sf"/>
</dbReference>
<evidence type="ECO:0000313" key="2">
    <source>
        <dbReference type="EMBL" id="MDT0643768.1"/>
    </source>
</evidence>
<organism evidence="2 3">
    <name type="scientific">Autumnicola tepida</name>
    <dbReference type="NCBI Taxonomy" id="3075595"/>
    <lineage>
        <taxon>Bacteria</taxon>
        <taxon>Pseudomonadati</taxon>
        <taxon>Bacteroidota</taxon>
        <taxon>Flavobacteriia</taxon>
        <taxon>Flavobacteriales</taxon>
        <taxon>Flavobacteriaceae</taxon>
        <taxon>Autumnicola</taxon>
    </lineage>
</organism>
<comment type="caution">
    <text evidence="2">The sequence shown here is derived from an EMBL/GenBank/DDBJ whole genome shotgun (WGS) entry which is preliminary data.</text>
</comment>
<dbReference type="SUPFAM" id="SSF51905">
    <property type="entry name" value="FAD/NAD(P)-binding domain"/>
    <property type="match status" value="1"/>
</dbReference>
<evidence type="ECO:0000259" key="1">
    <source>
        <dbReference type="Pfam" id="PF01593"/>
    </source>
</evidence>
<sequence length="426" mass="47811">MEKKDYKINIVGDGLSGLTAARVLESHGYRPKVYEALDCVGGRLKTDIIEGYQLDRGFQVLLSAYPKLKEYARMEDLDLQQLKPGAVIFSEGKSQRIGDPFRDPSALLPTVFSSIGNLADKWKIIKLNLELRKKSPEEIFSGRETTTLQYLNEKGFSEKMINSFFRPFFGGIFLENELRTSSYMFEFIYKMFGEGRAVIPKSGIEALPAQMAKGLVNTTFYFNTPVKQVSNEGLILSNNKRLASHFTIIATEAEELIKNLRGQQVKWKSCYNFYFTTKQKKIEDAVIGLIADEEALINNIFYPTSIATASSGSQQLLSVTVIKETALPVEELKQKIIDELRKHCGIEVEKFLKYYHIKKALPDLSQAHYEIDPTETKLSTQIFLAGDQLLNASQNAAILSGERAALGVIQTLESGAITSEITSEYS</sequence>
<dbReference type="PANTHER" id="PTHR42841">
    <property type="entry name" value="AMINE OXIDASE"/>
    <property type="match status" value="1"/>
</dbReference>